<dbReference type="InterPro" id="IPR007627">
    <property type="entry name" value="RNA_pol_sigma70_r2"/>
</dbReference>
<gene>
    <name evidence="9" type="ORF">PQO03_12620</name>
</gene>
<dbReference type="InterPro" id="IPR014284">
    <property type="entry name" value="RNA_pol_sigma-70_dom"/>
</dbReference>
<accession>A0ABY7W0X6</accession>
<dbReference type="Gene3D" id="1.10.10.10">
    <property type="entry name" value="Winged helix-like DNA-binding domain superfamily/Winged helix DNA-binding domain"/>
    <property type="match status" value="1"/>
</dbReference>
<evidence type="ECO:0000259" key="8">
    <source>
        <dbReference type="PROSITE" id="PS00622"/>
    </source>
</evidence>
<dbReference type="RefSeq" id="WP_274153550.1">
    <property type="nucleotide sequence ID" value="NZ_CP117812.1"/>
</dbReference>
<dbReference type="InterPro" id="IPR036388">
    <property type="entry name" value="WH-like_DNA-bd_sf"/>
</dbReference>
<dbReference type="SUPFAM" id="SSF88946">
    <property type="entry name" value="Sigma2 domain of RNA polymerase sigma factors"/>
    <property type="match status" value="1"/>
</dbReference>
<dbReference type="InterPro" id="IPR013325">
    <property type="entry name" value="RNA_pol_sigma_r2"/>
</dbReference>
<feature type="domain" description="HTH luxR-type" evidence="8">
    <location>
        <begin position="157"/>
        <end position="184"/>
    </location>
</feature>
<sequence length="197" mass="23519">MDKYNTRHTLIAKIREQHNEQSWEEFTALYKAYLYSVVIRMGASESDRDDLVQKALIEIWKSLESFEYVPGEGKFRNWIYGVTKNVCLGHFRSSKRYNNKIQRAGEDTAFHPLADESSKDEIEESEWKKHIFKLSWQRIEGELSESYRQVFLLFSQGKDVNEISTELQLQKNSVHVYRQRVLKRLNREIRFLDDELC</sequence>
<dbReference type="InterPro" id="IPR039425">
    <property type="entry name" value="RNA_pol_sigma-70-like"/>
</dbReference>
<comment type="similarity">
    <text evidence="1">Belongs to the sigma-70 factor family.</text>
</comment>
<dbReference type="PROSITE" id="PS00622">
    <property type="entry name" value="HTH_LUXR_1"/>
    <property type="match status" value="1"/>
</dbReference>
<keyword evidence="5" id="KW-0238">DNA-binding</keyword>
<dbReference type="NCBIfam" id="TIGR02937">
    <property type="entry name" value="sigma70-ECF"/>
    <property type="match status" value="1"/>
</dbReference>
<evidence type="ECO:0000313" key="10">
    <source>
        <dbReference type="Proteomes" id="UP001214250"/>
    </source>
</evidence>
<protein>
    <recommendedName>
        <fullName evidence="2">RNA polymerase sigma factor SigS</fullName>
    </recommendedName>
</protein>
<keyword evidence="10" id="KW-1185">Reference proteome</keyword>
<keyword evidence="4" id="KW-0731">Sigma factor</keyword>
<dbReference type="InterPro" id="IPR016032">
    <property type="entry name" value="Sig_transdc_resp-reg_C-effctor"/>
</dbReference>
<organism evidence="9 10">
    <name type="scientific">Lentisphaera profundi</name>
    <dbReference type="NCBI Taxonomy" id="1658616"/>
    <lineage>
        <taxon>Bacteria</taxon>
        <taxon>Pseudomonadati</taxon>
        <taxon>Lentisphaerota</taxon>
        <taxon>Lentisphaeria</taxon>
        <taxon>Lentisphaerales</taxon>
        <taxon>Lentisphaeraceae</taxon>
        <taxon>Lentisphaera</taxon>
    </lineage>
</organism>
<dbReference type="PANTHER" id="PTHR43133">
    <property type="entry name" value="RNA POLYMERASE ECF-TYPE SIGMA FACTO"/>
    <property type="match status" value="1"/>
</dbReference>
<evidence type="ECO:0000256" key="7">
    <source>
        <dbReference type="ARBA" id="ARBA00024701"/>
    </source>
</evidence>
<proteinExistence type="inferred from homology"/>
<keyword evidence="3" id="KW-0805">Transcription regulation</keyword>
<dbReference type="InterPro" id="IPR000792">
    <property type="entry name" value="Tscrpt_reg_LuxR_C"/>
</dbReference>
<evidence type="ECO:0000256" key="4">
    <source>
        <dbReference type="ARBA" id="ARBA00023082"/>
    </source>
</evidence>
<keyword evidence="6" id="KW-0804">Transcription</keyword>
<dbReference type="Pfam" id="PF00196">
    <property type="entry name" value="GerE"/>
    <property type="match status" value="1"/>
</dbReference>
<dbReference type="PANTHER" id="PTHR43133:SF8">
    <property type="entry name" value="RNA POLYMERASE SIGMA FACTOR HI_1459-RELATED"/>
    <property type="match status" value="1"/>
</dbReference>
<dbReference type="Gene3D" id="1.10.1740.10">
    <property type="match status" value="1"/>
</dbReference>
<evidence type="ECO:0000256" key="6">
    <source>
        <dbReference type="ARBA" id="ARBA00023163"/>
    </source>
</evidence>
<name>A0ABY7W0X6_9BACT</name>
<dbReference type="Proteomes" id="UP001214250">
    <property type="component" value="Chromosome 2"/>
</dbReference>
<comment type="function">
    <text evidence="7">Sigma factors are initiation factors that promote the attachment of RNA polymerase to specific initiation sites and are then released. Sigma-S contributes to the protection against external stress, thus playing a role in cellular fitness and survival.</text>
</comment>
<dbReference type="SUPFAM" id="SSF46894">
    <property type="entry name" value="C-terminal effector domain of the bipartite response regulators"/>
    <property type="match status" value="1"/>
</dbReference>
<evidence type="ECO:0000256" key="1">
    <source>
        <dbReference type="ARBA" id="ARBA00007788"/>
    </source>
</evidence>
<evidence type="ECO:0000256" key="2">
    <source>
        <dbReference type="ARBA" id="ARBA00021245"/>
    </source>
</evidence>
<evidence type="ECO:0000313" key="9">
    <source>
        <dbReference type="EMBL" id="WDE98681.1"/>
    </source>
</evidence>
<reference evidence="9 10" key="1">
    <citation type="submission" date="2023-02" db="EMBL/GenBank/DDBJ databases">
        <title>Genome sequence of Lentisphaera profundi SAORIC-696.</title>
        <authorList>
            <person name="Kim e."/>
            <person name="Cho J.-C."/>
            <person name="Choi A."/>
            <person name="Kang I."/>
        </authorList>
    </citation>
    <scope>NUCLEOTIDE SEQUENCE [LARGE SCALE GENOMIC DNA]</scope>
    <source>
        <strain evidence="9 10">SAORIC-696</strain>
    </source>
</reference>
<dbReference type="Pfam" id="PF04542">
    <property type="entry name" value="Sigma70_r2"/>
    <property type="match status" value="1"/>
</dbReference>
<dbReference type="EMBL" id="CP117812">
    <property type="protein sequence ID" value="WDE98681.1"/>
    <property type="molecule type" value="Genomic_DNA"/>
</dbReference>
<evidence type="ECO:0000256" key="5">
    <source>
        <dbReference type="ARBA" id="ARBA00023125"/>
    </source>
</evidence>
<evidence type="ECO:0000256" key="3">
    <source>
        <dbReference type="ARBA" id="ARBA00023015"/>
    </source>
</evidence>